<feature type="region of interest" description="Disordered" evidence="2">
    <location>
        <begin position="157"/>
        <end position="187"/>
    </location>
</feature>
<dbReference type="Proteomes" id="UP001189429">
    <property type="component" value="Unassembled WGS sequence"/>
</dbReference>
<keyword evidence="4" id="KW-1185">Reference proteome</keyword>
<dbReference type="EMBL" id="CAUYUJ010006196">
    <property type="protein sequence ID" value="CAK0816461.1"/>
    <property type="molecule type" value="Genomic_DNA"/>
</dbReference>
<keyword evidence="1" id="KW-0175">Coiled coil</keyword>
<feature type="compositionally biased region" description="Basic and acidic residues" evidence="2">
    <location>
        <begin position="100"/>
        <end position="121"/>
    </location>
</feature>
<reference evidence="3" key="1">
    <citation type="submission" date="2023-10" db="EMBL/GenBank/DDBJ databases">
        <authorList>
            <person name="Chen Y."/>
            <person name="Shah S."/>
            <person name="Dougan E. K."/>
            <person name="Thang M."/>
            <person name="Chan C."/>
        </authorList>
    </citation>
    <scope>NUCLEOTIDE SEQUENCE [LARGE SCALE GENOMIC DNA]</scope>
</reference>
<evidence type="ECO:0000313" key="3">
    <source>
        <dbReference type="EMBL" id="CAK0816461.1"/>
    </source>
</evidence>
<dbReference type="InterPro" id="IPR036047">
    <property type="entry name" value="F-box-like_dom_sf"/>
</dbReference>
<proteinExistence type="predicted"/>
<feature type="compositionally biased region" description="Basic and acidic residues" evidence="2">
    <location>
        <begin position="77"/>
        <end position="92"/>
    </location>
</feature>
<evidence type="ECO:0000256" key="1">
    <source>
        <dbReference type="SAM" id="Coils"/>
    </source>
</evidence>
<dbReference type="SUPFAM" id="SSF81383">
    <property type="entry name" value="F-box domain"/>
    <property type="match status" value="1"/>
</dbReference>
<feature type="compositionally biased region" description="Basic and acidic residues" evidence="2">
    <location>
        <begin position="44"/>
        <end position="62"/>
    </location>
</feature>
<dbReference type="SUPFAM" id="SSF48371">
    <property type="entry name" value="ARM repeat"/>
    <property type="match status" value="1"/>
</dbReference>
<name>A0ABN9RED9_9DINO</name>
<evidence type="ECO:0008006" key="5">
    <source>
        <dbReference type="Google" id="ProtNLM"/>
    </source>
</evidence>
<feature type="region of interest" description="Disordered" evidence="2">
    <location>
        <begin position="42"/>
        <end position="121"/>
    </location>
</feature>
<comment type="caution">
    <text evidence="3">The sequence shown here is derived from an EMBL/GenBank/DDBJ whole genome shotgun (WGS) entry which is preliminary data.</text>
</comment>
<dbReference type="InterPro" id="IPR011989">
    <property type="entry name" value="ARM-like"/>
</dbReference>
<feature type="coiled-coil region" evidence="1">
    <location>
        <begin position="123"/>
        <end position="157"/>
    </location>
</feature>
<sequence>MAGAGTEAFFWRLPLPGPPLQPCEDLPDGPAAAFFWRLPPAALAEERRPPREALQDTPERRPGAAASSGAELLGEASAERRPGAPASDERGAEGSSGAERGAEASAERRPGAPASAERRPSLAEEMVEMLDRCAAERQALQRNLADLGEQMERLRSLTAQAGRQRSSDDARGAPPRREAEPAGPGGVPSEVVGRVLWCLDFHSLAQATCACPEWAGLARSEGRWAWLFEADWGVQAAGSRQEYRRWLCRWRGLKSTLSGLRGSACPSGICGSHARRQLFEALECLVELGAAEEPGAHYPSHVRGLLREVGGGDTLLALLEDESPHLMCLAARCLADLASDAEERPRLRAEIVQRGALVRSLLEGEDADVVEASARMMINLHGSAPGTPLGMRRRGPAAFLWSGGGCAGGFLEHGARGSSGSAWAGTWAGEMQYARGGERHASLRLLMGPRSDPAVARALEALRAAQAGRADAAAGEHGGQRPRMRAEGNADFWNFFGFLAASDFDGPVERAQYVDEQMRRRREVGSPSHGGAGAAGRASATDGLVGAGWDEQNGGFTVEAAIPCRVPGSPGGAEAATPPALASAVPLRLRLRYESRGDASYELTGFLADGRDADNGHRVPALYGVWATAPSQHKHLFVLHRVAALQDLL</sequence>
<accession>A0ABN9RED9</accession>
<evidence type="ECO:0000256" key="2">
    <source>
        <dbReference type="SAM" id="MobiDB-lite"/>
    </source>
</evidence>
<protein>
    <recommendedName>
        <fullName evidence="5">F-box domain-containing protein</fullName>
    </recommendedName>
</protein>
<feature type="region of interest" description="Disordered" evidence="2">
    <location>
        <begin position="520"/>
        <end position="539"/>
    </location>
</feature>
<gene>
    <name evidence="3" type="ORF">PCOR1329_LOCUS19412</name>
</gene>
<feature type="compositionally biased region" description="Low complexity" evidence="2">
    <location>
        <begin position="63"/>
        <end position="76"/>
    </location>
</feature>
<dbReference type="InterPro" id="IPR016024">
    <property type="entry name" value="ARM-type_fold"/>
</dbReference>
<organism evidence="3 4">
    <name type="scientific">Prorocentrum cordatum</name>
    <dbReference type="NCBI Taxonomy" id="2364126"/>
    <lineage>
        <taxon>Eukaryota</taxon>
        <taxon>Sar</taxon>
        <taxon>Alveolata</taxon>
        <taxon>Dinophyceae</taxon>
        <taxon>Prorocentrales</taxon>
        <taxon>Prorocentraceae</taxon>
        <taxon>Prorocentrum</taxon>
    </lineage>
</organism>
<feature type="compositionally biased region" description="Basic and acidic residues" evidence="2">
    <location>
        <begin position="165"/>
        <end position="180"/>
    </location>
</feature>
<evidence type="ECO:0000313" key="4">
    <source>
        <dbReference type="Proteomes" id="UP001189429"/>
    </source>
</evidence>
<dbReference type="Gene3D" id="1.25.10.10">
    <property type="entry name" value="Leucine-rich Repeat Variant"/>
    <property type="match status" value="1"/>
</dbReference>